<keyword evidence="3" id="KW-1185">Reference proteome</keyword>
<gene>
    <name evidence="2" type="ORF">AQ490_04020</name>
</gene>
<accession>A0A0T6LQP6</accession>
<dbReference type="EMBL" id="LLZU01000024">
    <property type="protein sequence ID" value="KRV48430.1"/>
    <property type="molecule type" value="Genomic_DNA"/>
</dbReference>
<dbReference type="AlphaFoldDB" id="A0A0T6LQP6"/>
<feature type="transmembrane region" description="Helical" evidence="1">
    <location>
        <begin position="52"/>
        <end position="73"/>
    </location>
</feature>
<comment type="caution">
    <text evidence="2">The sequence shown here is derived from an EMBL/GenBank/DDBJ whole genome shotgun (WGS) entry which is preliminary data.</text>
</comment>
<reference evidence="2 3" key="1">
    <citation type="submission" date="2015-10" db="EMBL/GenBank/DDBJ databases">
        <title>Draft genome sequence of pyrrolomycin-producing Streptomyces vitaminophilus.</title>
        <authorList>
            <person name="Graham D.E."/>
            <person name="Mahan K.M."/>
            <person name="Klingeman D.M."/>
            <person name="Hettich R.L."/>
            <person name="Parry R.J."/>
        </authorList>
    </citation>
    <scope>NUCLEOTIDE SEQUENCE [LARGE SCALE GENOMIC DNA]</scope>
    <source>
        <strain evidence="2 3">ATCC 31673</strain>
    </source>
</reference>
<sequence>MYASAFPFWLAVLGPARRLSDPGRCVYLFSAAPALDLPALGLVAAGHDAGGLTMIVSMLPVGGAALAVTWRWITAEERRERALARNPAVGAGH</sequence>
<proteinExistence type="predicted"/>
<keyword evidence="1" id="KW-0472">Membrane</keyword>
<keyword evidence="1" id="KW-1133">Transmembrane helix</keyword>
<keyword evidence="1" id="KW-0812">Transmembrane</keyword>
<name>A0A0T6LQP6_WENVI</name>
<protein>
    <submittedName>
        <fullName evidence="2">Uncharacterized protein</fullName>
    </submittedName>
</protein>
<evidence type="ECO:0000313" key="2">
    <source>
        <dbReference type="EMBL" id="KRV48430.1"/>
    </source>
</evidence>
<evidence type="ECO:0000256" key="1">
    <source>
        <dbReference type="SAM" id="Phobius"/>
    </source>
</evidence>
<organism evidence="2 3">
    <name type="scientific">Wenjunlia vitaminophila</name>
    <name type="common">Streptomyces vitaminophilus</name>
    <dbReference type="NCBI Taxonomy" id="76728"/>
    <lineage>
        <taxon>Bacteria</taxon>
        <taxon>Bacillati</taxon>
        <taxon>Actinomycetota</taxon>
        <taxon>Actinomycetes</taxon>
        <taxon>Kitasatosporales</taxon>
        <taxon>Streptomycetaceae</taxon>
        <taxon>Wenjunlia</taxon>
    </lineage>
</organism>
<dbReference type="Proteomes" id="UP000050867">
    <property type="component" value="Unassembled WGS sequence"/>
</dbReference>
<dbReference type="eggNOG" id="ENOG5030GI0">
    <property type="taxonomic scope" value="Bacteria"/>
</dbReference>
<evidence type="ECO:0000313" key="3">
    <source>
        <dbReference type="Proteomes" id="UP000050867"/>
    </source>
</evidence>